<sequence length="459" mass="50482">GAFALAFGTTIGMILLVASGIGLVILAVIALSIGIFFLVRNWDKVMAFLQSVGGHMVKFFTETVPGALAQFRDKAVSILKKAGTELLDAIVGKLEDIRDKLREFGEGIKDDLRERFDALIEPAINFGTNLAETFRFYFELLKPIIQFGFNFIRGQFGNQFAILMEIIGFAVRAWQTLFVSGFKLVFAVIQFYWAIFVLVFRVATETILTALQTWWGITSALWTGFFRIVVAIIRFHWQLIKSIFIIAVTVLLNGLAVFFAVLRGDWSEAWRLIKETFFVVWEEIKNILRTALGQALVMVFTVWDTVKEVTTTAWEGIRDTILDALLAVKEEGGAILNGFINVIETALNAVIGGINTFTDGVNSAGNILEQIPFAPNIPDIPKIPTVSLPRLDVGGRILESGLAVVHRGEHVVPKGGSLAGGGVNLTIHFNAPVTEEAADANAEAIRDAVRQHVLRLGSA</sequence>
<feature type="transmembrane region" description="Helical" evidence="1">
    <location>
        <begin position="12"/>
        <end position="39"/>
    </location>
</feature>
<keyword evidence="1" id="KW-0812">Transmembrane</keyword>
<feature type="transmembrane region" description="Helical" evidence="1">
    <location>
        <begin position="243"/>
        <end position="262"/>
    </location>
</feature>
<reference evidence="2" key="1">
    <citation type="journal article" date="2015" name="Nature">
        <title>Complex archaea that bridge the gap between prokaryotes and eukaryotes.</title>
        <authorList>
            <person name="Spang A."/>
            <person name="Saw J.H."/>
            <person name="Jorgensen S.L."/>
            <person name="Zaremba-Niedzwiedzka K."/>
            <person name="Martijn J."/>
            <person name="Lind A.E."/>
            <person name="van Eijk R."/>
            <person name="Schleper C."/>
            <person name="Guy L."/>
            <person name="Ettema T.J."/>
        </authorList>
    </citation>
    <scope>NUCLEOTIDE SEQUENCE</scope>
</reference>
<evidence type="ECO:0000256" key="1">
    <source>
        <dbReference type="SAM" id="Phobius"/>
    </source>
</evidence>
<accession>A0A0F9PR89</accession>
<proteinExistence type="predicted"/>
<feature type="non-terminal residue" evidence="2">
    <location>
        <position position="1"/>
    </location>
</feature>
<keyword evidence="1" id="KW-1133">Transmembrane helix</keyword>
<name>A0A0F9PR89_9ZZZZ</name>
<protein>
    <recommendedName>
        <fullName evidence="3">Phage tail tape measure protein</fullName>
    </recommendedName>
</protein>
<gene>
    <name evidence="2" type="ORF">LCGC14_0810730</name>
</gene>
<dbReference type="AlphaFoldDB" id="A0A0F9PR89"/>
<organism evidence="2">
    <name type="scientific">marine sediment metagenome</name>
    <dbReference type="NCBI Taxonomy" id="412755"/>
    <lineage>
        <taxon>unclassified sequences</taxon>
        <taxon>metagenomes</taxon>
        <taxon>ecological metagenomes</taxon>
    </lineage>
</organism>
<feature type="transmembrane region" description="Helical" evidence="1">
    <location>
        <begin position="184"/>
        <end position="202"/>
    </location>
</feature>
<evidence type="ECO:0008006" key="3">
    <source>
        <dbReference type="Google" id="ProtNLM"/>
    </source>
</evidence>
<comment type="caution">
    <text evidence="2">The sequence shown here is derived from an EMBL/GenBank/DDBJ whole genome shotgun (WGS) entry which is preliminary data.</text>
</comment>
<keyword evidence="1" id="KW-0472">Membrane</keyword>
<evidence type="ECO:0000313" key="2">
    <source>
        <dbReference type="EMBL" id="KKN32729.1"/>
    </source>
</evidence>
<feature type="transmembrane region" description="Helical" evidence="1">
    <location>
        <begin position="214"/>
        <end position="237"/>
    </location>
</feature>
<dbReference type="EMBL" id="LAZR01002231">
    <property type="protein sequence ID" value="KKN32729.1"/>
    <property type="molecule type" value="Genomic_DNA"/>
</dbReference>